<dbReference type="PROSITE" id="PS51257">
    <property type="entry name" value="PROKAR_LIPOPROTEIN"/>
    <property type="match status" value="1"/>
</dbReference>
<dbReference type="Proteomes" id="UP000184543">
    <property type="component" value="Unassembled WGS sequence"/>
</dbReference>
<feature type="domain" description="Fibronectin type-III" evidence="1">
    <location>
        <begin position="543"/>
        <end position="628"/>
    </location>
</feature>
<dbReference type="EMBL" id="FQYU01000001">
    <property type="protein sequence ID" value="SHI53768.1"/>
    <property type="molecule type" value="Genomic_DNA"/>
</dbReference>
<dbReference type="CDD" id="cd00063">
    <property type="entry name" value="FN3"/>
    <property type="match status" value="7"/>
</dbReference>
<gene>
    <name evidence="2" type="ORF">SAMN04488513_101578</name>
</gene>
<dbReference type="SUPFAM" id="SSF52317">
    <property type="entry name" value="Class I glutamine amidotransferase-like"/>
    <property type="match status" value="1"/>
</dbReference>
<dbReference type="InterPro" id="IPR029010">
    <property type="entry name" value="ThuA-like"/>
</dbReference>
<feature type="domain" description="Fibronectin type-III" evidence="1">
    <location>
        <begin position="249"/>
        <end position="334"/>
    </location>
</feature>
<dbReference type="RefSeq" id="WP_094766505.1">
    <property type="nucleotide sequence ID" value="NZ_FQYU01000001.1"/>
</dbReference>
<dbReference type="InterPro" id="IPR050713">
    <property type="entry name" value="RTP_Phos/Ushers"/>
</dbReference>
<evidence type="ECO:0000313" key="3">
    <source>
        <dbReference type="Proteomes" id="UP000184543"/>
    </source>
</evidence>
<dbReference type="PANTHER" id="PTHR46957:SF3">
    <property type="entry name" value="CYTOKINE RECEPTOR"/>
    <property type="match status" value="1"/>
</dbReference>
<keyword evidence="3" id="KW-1185">Reference proteome</keyword>
<dbReference type="AlphaFoldDB" id="A0A1M6BZ90"/>
<protein>
    <submittedName>
        <fullName evidence="2">Fibronectin type III domain-containing protein</fullName>
    </submittedName>
</protein>
<dbReference type="InterPro" id="IPR036116">
    <property type="entry name" value="FN3_sf"/>
</dbReference>
<dbReference type="InterPro" id="IPR003961">
    <property type="entry name" value="FN3_dom"/>
</dbReference>
<dbReference type="InterPro" id="IPR029062">
    <property type="entry name" value="Class_I_gatase-like"/>
</dbReference>
<dbReference type="PANTHER" id="PTHR46957">
    <property type="entry name" value="CYTOKINE RECEPTOR"/>
    <property type="match status" value="1"/>
</dbReference>
<reference evidence="3" key="1">
    <citation type="submission" date="2016-11" db="EMBL/GenBank/DDBJ databases">
        <authorList>
            <person name="Varghese N."/>
            <person name="Submissions S."/>
        </authorList>
    </citation>
    <scope>NUCLEOTIDE SEQUENCE [LARGE SCALE GENOMIC DNA]</scope>
    <source>
        <strain evidence="3">DSM 19858</strain>
    </source>
</reference>
<feature type="domain" description="Fibronectin type-III" evidence="1">
    <location>
        <begin position="151"/>
        <end position="238"/>
    </location>
</feature>
<dbReference type="Pfam" id="PF00041">
    <property type="entry name" value="fn3"/>
    <property type="match status" value="7"/>
</dbReference>
<dbReference type="Gene3D" id="2.60.40.10">
    <property type="entry name" value="Immunoglobulins"/>
    <property type="match status" value="7"/>
</dbReference>
<name>A0A1M6BZ90_9FLAO</name>
<dbReference type="OrthoDB" id="9808753at2"/>
<evidence type="ECO:0000313" key="2">
    <source>
        <dbReference type="EMBL" id="SHI53768.1"/>
    </source>
</evidence>
<feature type="domain" description="Fibronectin type-III" evidence="1">
    <location>
        <begin position="46"/>
        <end position="131"/>
    </location>
</feature>
<dbReference type="SUPFAM" id="SSF49265">
    <property type="entry name" value="Fibronectin type III"/>
    <property type="match status" value="4"/>
</dbReference>
<dbReference type="GO" id="GO:0016020">
    <property type="term" value="C:membrane"/>
    <property type="evidence" value="ECO:0007669"/>
    <property type="project" value="UniProtKB-SubCell"/>
</dbReference>
<organism evidence="2 3">
    <name type="scientific">Pseudozobellia thermophila</name>
    <dbReference type="NCBI Taxonomy" id="192903"/>
    <lineage>
        <taxon>Bacteria</taxon>
        <taxon>Pseudomonadati</taxon>
        <taxon>Bacteroidota</taxon>
        <taxon>Flavobacteriia</taxon>
        <taxon>Flavobacteriales</taxon>
        <taxon>Flavobacteriaceae</taxon>
        <taxon>Pseudozobellia</taxon>
    </lineage>
</organism>
<dbReference type="PROSITE" id="PS50853">
    <property type="entry name" value="FN3"/>
    <property type="match status" value="7"/>
</dbReference>
<dbReference type="SMART" id="SM00060">
    <property type="entry name" value="FN3"/>
    <property type="match status" value="7"/>
</dbReference>
<dbReference type="Pfam" id="PF06283">
    <property type="entry name" value="ThuA"/>
    <property type="match status" value="1"/>
</dbReference>
<proteinExistence type="predicted"/>
<accession>A0A1M6BZ90</accession>
<sequence>MKERPLLGLLSLTFVILSIVLFAACQKDGEVVPEGSIKSDIIAPEPPRNLTATHITDSSAVVSWQEAKDNIEVVDYVLYRDSVEVFRDTLTSYHATDLKPATPYKFSVRAADAAGNLSEFSKHVEVVTKAADSLPDDGINIDSLNRYSVLVLAPVLVLDSVTTTAVSLSWKSETNASAITEYRVYQDSVKLVSLNKKKYTVQNLVPENSYSFWVAAVDVSGKESKPSNAIDVLTLAEEAIVQDTVAPPAPVGLSANAITSNTVDLSWRFPTDSIQVSGYSVYRDSVLLTTVKEAFFQVGDLEPETGYSFTVTAWDDSENESLPSEALMVTTEPVENQNEEQVDSIPLSAPINLRALEITDSTVSLAWDRPNDSTVVQEYLVYQNGTLLGNTAEPGFMAVDLAAATEYTYTVSVLNDRGQESVKSAALAVITEKEAELPENNQPPAIPTELSVSDITTTSIRLNWKADSDSDQEHRFKVFQNDILIGNTTASAYEVNGLSPNTEYSFSVSAIDGEGNESARSTSIAATTEAEDRIEEDVEAPTVPTGLLADGVSETAIELSWTPSTDNVGVAGYRVFMGGELAATVEGLRYNVSNLAPGTEYSFAVSSFDAVGNESRQSVALSVSTAEEVVVDNTPPTAPRNLGAQEVSQTTVDLVWEAATDDYGVVGYRLYQNGGYLAESSSTYYRVSGLDPATTYRYAVSAIDAEGNESEQSREVSVITEEEIKEETSDKILVFTKTAGFRHGSIEKGVSTLQDLGRANDFEVVQTENASDFNADNLAKYKVVVFLNTTGDVLDYGQQVAFENYIRSGGSFMGVHAATDTEYDWPWYGQLVGAYFNGHPSIQEATLNVVDHNHSSTAHLPGTWTRTDEWYNFKDVYSGIVPLVLLDESSYSGGTNGEYHPFSWYHEFDGGRAFYTAGGHSNSAYDEAGFKQHLLGGLMYCLER</sequence>
<feature type="domain" description="Fibronectin type-III" evidence="1">
    <location>
        <begin position="446"/>
        <end position="531"/>
    </location>
</feature>
<feature type="domain" description="Fibronectin type-III" evidence="1">
    <location>
        <begin position="638"/>
        <end position="723"/>
    </location>
</feature>
<dbReference type="InterPro" id="IPR013783">
    <property type="entry name" value="Ig-like_fold"/>
</dbReference>
<evidence type="ECO:0000259" key="1">
    <source>
        <dbReference type="PROSITE" id="PS50853"/>
    </source>
</evidence>
<dbReference type="Gene3D" id="3.40.50.880">
    <property type="match status" value="1"/>
</dbReference>
<dbReference type="STRING" id="192903.SAMN04488513_101578"/>
<feature type="domain" description="Fibronectin type-III" evidence="1">
    <location>
        <begin position="349"/>
        <end position="434"/>
    </location>
</feature>